<proteinExistence type="predicted"/>
<dbReference type="GO" id="GO:0008757">
    <property type="term" value="F:S-adenosylmethionine-dependent methyltransferase activity"/>
    <property type="evidence" value="ECO:0007669"/>
    <property type="project" value="InterPro"/>
</dbReference>
<dbReference type="PANTHER" id="PTHR43460:SF1">
    <property type="entry name" value="METHYLTRANSFERASE TYPE 11 DOMAIN-CONTAINING PROTEIN"/>
    <property type="match status" value="1"/>
</dbReference>
<dbReference type="SUPFAM" id="SSF53335">
    <property type="entry name" value="S-adenosyl-L-methionine-dependent methyltransferases"/>
    <property type="match status" value="1"/>
</dbReference>
<dbReference type="InterPro" id="IPR013216">
    <property type="entry name" value="Methyltransf_11"/>
</dbReference>
<dbReference type="Gene3D" id="3.40.50.150">
    <property type="entry name" value="Vaccinia Virus protein VP39"/>
    <property type="match status" value="1"/>
</dbReference>
<accession>A0A845QS97</accession>
<gene>
    <name evidence="2" type="ORF">D3Z33_00865</name>
</gene>
<comment type="caution">
    <text evidence="2">The sequence shown here is derived from an EMBL/GenBank/DDBJ whole genome shotgun (WGS) entry which is preliminary data.</text>
</comment>
<dbReference type="GO" id="GO:0032259">
    <property type="term" value="P:methylation"/>
    <property type="evidence" value="ECO:0007669"/>
    <property type="project" value="UniProtKB-KW"/>
</dbReference>
<dbReference type="InterPro" id="IPR029063">
    <property type="entry name" value="SAM-dependent_MTases_sf"/>
</dbReference>
<dbReference type="Pfam" id="PF08241">
    <property type="entry name" value="Methyltransf_11"/>
    <property type="match status" value="1"/>
</dbReference>
<name>A0A845QS97_9CLOT</name>
<dbReference type="AlphaFoldDB" id="A0A845QS97"/>
<dbReference type="RefSeq" id="WP_160195913.1">
    <property type="nucleotide sequence ID" value="NZ_QXXA01000001.1"/>
</dbReference>
<protein>
    <submittedName>
        <fullName evidence="2">Methyltransferase domain-containing protein</fullName>
    </submittedName>
</protein>
<keyword evidence="2" id="KW-0489">Methyltransferase</keyword>
<keyword evidence="3" id="KW-1185">Reference proteome</keyword>
<feature type="domain" description="Methyltransferase type 11" evidence="1">
    <location>
        <begin position="54"/>
        <end position="140"/>
    </location>
</feature>
<reference evidence="2 3" key="1">
    <citation type="submission" date="2018-08" db="EMBL/GenBank/DDBJ databases">
        <title>Murine metabolic-syndrome-specific gut microbial biobank.</title>
        <authorList>
            <person name="Liu C."/>
        </authorList>
    </citation>
    <scope>NUCLEOTIDE SEQUENCE [LARGE SCALE GENOMIC DNA]</scope>
    <source>
        <strain evidence="2 3">583</strain>
    </source>
</reference>
<organism evidence="2 3">
    <name type="scientific">Senegalia massiliensis</name>
    <dbReference type="NCBI Taxonomy" id="1720316"/>
    <lineage>
        <taxon>Bacteria</taxon>
        <taxon>Bacillati</taxon>
        <taxon>Bacillota</taxon>
        <taxon>Clostridia</taxon>
        <taxon>Eubacteriales</taxon>
        <taxon>Clostridiaceae</taxon>
        <taxon>Senegalia</taxon>
    </lineage>
</organism>
<keyword evidence="2" id="KW-0808">Transferase</keyword>
<dbReference type="InterPro" id="IPR052939">
    <property type="entry name" value="23S_rRNA_MeTrnsfrase_RlmA"/>
</dbReference>
<dbReference type="OrthoDB" id="9795864at2"/>
<evidence type="ECO:0000313" key="3">
    <source>
        <dbReference type="Proteomes" id="UP000467132"/>
    </source>
</evidence>
<evidence type="ECO:0000313" key="2">
    <source>
        <dbReference type="EMBL" id="NBI05405.1"/>
    </source>
</evidence>
<evidence type="ECO:0000259" key="1">
    <source>
        <dbReference type="Pfam" id="PF08241"/>
    </source>
</evidence>
<dbReference type="PANTHER" id="PTHR43460">
    <property type="entry name" value="METHYLTRANSFERASE"/>
    <property type="match status" value="1"/>
</dbReference>
<sequence length="251" mass="29588">MNYNNLKEEWKKEEQYTFKGWDFSHIDARYEEEKLPWNYKEIILKYVNPSHRLLDMGTGGGEFLLTLNHPYELTSVTEAYPPNVELCKKKLSSLGIEVKQIIEDSNIPYVDNNFDIVINKHEAFDMNEVKRILKKDGFFITQQVGGKNNNDLSYKLIDGLEHQYLNHDLENNIKILKDAGFEILFSHEYFPKSKFYDIGALVYFAKIIEWEFPNFSVDSCFQNLCKLKKELDEKGYIVGTEHRFMIVAKKQ</sequence>
<dbReference type="Proteomes" id="UP000467132">
    <property type="component" value="Unassembled WGS sequence"/>
</dbReference>
<dbReference type="EMBL" id="QXXA01000001">
    <property type="protein sequence ID" value="NBI05405.1"/>
    <property type="molecule type" value="Genomic_DNA"/>
</dbReference>